<organism evidence="2 3">
    <name type="scientific">Actinoplanes italicus</name>
    <dbReference type="NCBI Taxonomy" id="113567"/>
    <lineage>
        <taxon>Bacteria</taxon>
        <taxon>Bacillati</taxon>
        <taxon>Actinomycetota</taxon>
        <taxon>Actinomycetes</taxon>
        <taxon>Micromonosporales</taxon>
        <taxon>Micromonosporaceae</taxon>
        <taxon>Actinoplanes</taxon>
    </lineage>
</organism>
<dbReference type="EMBL" id="PVMZ01000005">
    <property type="protein sequence ID" value="PRX22020.1"/>
    <property type="molecule type" value="Genomic_DNA"/>
</dbReference>
<proteinExistence type="predicted"/>
<feature type="transmembrane region" description="Helical" evidence="1">
    <location>
        <begin position="61"/>
        <end position="81"/>
    </location>
</feature>
<keyword evidence="3" id="KW-1185">Reference proteome</keyword>
<evidence type="ECO:0000313" key="3">
    <source>
        <dbReference type="Proteomes" id="UP000239415"/>
    </source>
</evidence>
<feature type="transmembrane region" description="Helical" evidence="1">
    <location>
        <begin position="25"/>
        <end position="49"/>
    </location>
</feature>
<feature type="transmembrane region" description="Helical" evidence="1">
    <location>
        <begin position="88"/>
        <end position="111"/>
    </location>
</feature>
<keyword evidence="1" id="KW-0472">Membrane</keyword>
<evidence type="ECO:0000256" key="1">
    <source>
        <dbReference type="SAM" id="Phobius"/>
    </source>
</evidence>
<comment type="caution">
    <text evidence="2">The sequence shown here is derived from an EMBL/GenBank/DDBJ whole genome shotgun (WGS) entry which is preliminary data.</text>
</comment>
<dbReference type="Proteomes" id="UP000239415">
    <property type="component" value="Unassembled WGS sequence"/>
</dbReference>
<accession>A0A2T0KF66</accession>
<dbReference type="AlphaFoldDB" id="A0A2T0KF66"/>
<dbReference type="OrthoDB" id="3298534at2"/>
<gene>
    <name evidence="2" type="ORF">CLV67_105197</name>
</gene>
<keyword evidence="1" id="KW-1133">Transmembrane helix</keyword>
<protein>
    <submittedName>
        <fullName evidence="2">Uncharacterized protein</fullName>
    </submittedName>
</protein>
<evidence type="ECO:0000313" key="2">
    <source>
        <dbReference type="EMBL" id="PRX22020.1"/>
    </source>
</evidence>
<reference evidence="2 3" key="1">
    <citation type="submission" date="2018-03" db="EMBL/GenBank/DDBJ databases">
        <title>Genomic Encyclopedia of Archaeal and Bacterial Type Strains, Phase II (KMG-II): from individual species to whole genera.</title>
        <authorList>
            <person name="Goeker M."/>
        </authorList>
    </citation>
    <scope>NUCLEOTIDE SEQUENCE [LARGE SCALE GENOMIC DNA]</scope>
    <source>
        <strain evidence="2 3">DSM 43146</strain>
    </source>
</reference>
<feature type="transmembrane region" description="Helical" evidence="1">
    <location>
        <begin position="117"/>
        <end position="137"/>
    </location>
</feature>
<keyword evidence="1" id="KW-0812">Transmembrane</keyword>
<sequence>MVQDHSGAGSFGYDQRPATPRSVQIVAAGVALLGVLNIVRIVVQTVMTFGGDGWSTGARTVFLVLNAIPFAVSVFFLPLAYQLLRGRSWAWVTAIVLVSLSTAIGTFMLLITVTSGGFPLGPVMFGVPLVVLLGLIVPRSVRAFFSKPAPVPYPTYPAQGPWTS</sequence>
<name>A0A2T0KF66_9ACTN</name>
<dbReference type="RefSeq" id="WP_106318596.1">
    <property type="nucleotide sequence ID" value="NZ_BOMO01000035.1"/>
</dbReference>